<protein>
    <submittedName>
        <fullName evidence="4">Class I SAM-dependent methyltransferase</fullName>
    </submittedName>
</protein>
<name>A0A2S8G7X8_9BACT</name>
<keyword evidence="2 4" id="KW-0808">Transferase</keyword>
<dbReference type="InterPro" id="IPR051052">
    <property type="entry name" value="Diverse_substrate_MTase"/>
</dbReference>
<proteinExistence type="predicted"/>
<dbReference type="EMBL" id="PUHY01000001">
    <property type="protein sequence ID" value="PQO40552.1"/>
    <property type="molecule type" value="Genomic_DNA"/>
</dbReference>
<dbReference type="CDD" id="cd02440">
    <property type="entry name" value="AdoMet_MTases"/>
    <property type="match status" value="1"/>
</dbReference>
<comment type="caution">
    <text evidence="4">The sequence shown here is derived from an EMBL/GenBank/DDBJ whole genome shotgun (WGS) entry which is preliminary data.</text>
</comment>
<dbReference type="InterPro" id="IPR041698">
    <property type="entry name" value="Methyltransf_25"/>
</dbReference>
<feature type="domain" description="Methyltransferase" evidence="3">
    <location>
        <begin position="61"/>
        <end position="152"/>
    </location>
</feature>
<keyword evidence="1 4" id="KW-0489">Methyltransferase</keyword>
<dbReference type="PANTHER" id="PTHR44942">
    <property type="entry name" value="METHYLTRANSF_11 DOMAIN-CONTAINING PROTEIN"/>
    <property type="match status" value="1"/>
</dbReference>
<dbReference type="SUPFAM" id="SSF53335">
    <property type="entry name" value="S-adenosyl-L-methionine-dependent methyltransferases"/>
    <property type="match status" value="1"/>
</dbReference>
<dbReference type="Gene3D" id="3.40.50.150">
    <property type="entry name" value="Vaccinia Virus protein VP39"/>
    <property type="match status" value="1"/>
</dbReference>
<dbReference type="GO" id="GO:0032259">
    <property type="term" value="P:methylation"/>
    <property type="evidence" value="ECO:0007669"/>
    <property type="project" value="UniProtKB-KW"/>
</dbReference>
<dbReference type="Pfam" id="PF13649">
    <property type="entry name" value="Methyltransf_25"/>
    <property type="match status" value="1"/>
</dbReference>
<organism evidence="4 5">
    <name type="scientific">Blastopirellula marina</name>
    <dbReference type="NCBI Taxonomy" id="124"/>
    <lineage>
        <taxon>Bacteria</taxon>
        <taxon>Pseudomonadati</taxon>
        <taxon>Planctomycetota</taxon>
        <taxon>Planctomycetia</taxon>
        <taxon>Pirellulales</taxon>
        <taxon>Pirellulaceae</taxon>
        <taxon>Blastopirellula</taxon>
    </lineage>
</organism>
<dbReference type="GO" id="GO:0008168">
    <property type="term" value="F:methyltransferase activity"/>
    <property type="evidence" value="ECO:0007669"/>
    <property type="project" value="UniProtKB-KW"/>
</dbReference>
<evidence type="ECO:0000313" key="5">
    <source>
        <dbReference type="Proteomes" id="UP000238322"/>
    </source>
</evidence>
<sequence>MVVTSREDQSFVRQGFKIGGNEADLFQGTALYYARYRRPYPTEVINYLVETFNLNGEGGLLDVGCGTGQVFLPLASYFQEIVAIDADTQMIAIARQAAIELAIDQVQLHQMRAEELSEDFGMFRLATFGASFHWMDRLRVANRVYDLLDDGGGIVALAYTGIHEGKTEWEAIICKMLEKWLGPKRRAGGGIYQQGERHQTALAQTRFGSATVHDLNVDEVWTTDEIIGFLYSTSYASKGVLGDQAEEFEAELRERLSRLQHDGLFHKSVEYTVISSRK</sequence>
<accession>A0A2S8G7X8</accession>
<evidence type="ECO:0000259" key="3">
    <source>
        <dbReference type="Pfam" id="PF13649"/>
    </source>
</evidence>
<gene>
    <name evidence="4" type="ORF">C5Y83_01080</name>
</gene>
<dbReference type="InterPro" id="IPR029063">
    <property type="entry name" value="SAM-dependent_MTases_sf"/>
</dbReference>
<evidence type="ECO:0000256" key="2">
    <source>
        <dbReference type="ARBA" id="ARBA00022679"/>
    </source>
</evidence>
<evidence type="ECO:0000313" key="4">
    <source>
        <dbReference type="EMBL" id="PQO40552.1"/>
    </source>
</evidence>
<reference evidence="4 5" key="1">
    <citation type="submission" date="2018-02" db="EMBL/GenBank/DDBJ databases">
        <title>Comparative genomes isolates from brazilian mangrove.</title>
        <authorList>
            <person name="Araujo J.E."/>
            <person name="Taketani R.G."/>
            <person name="Silva M.C.P."/>
            <person name="Loureco M.V."/>
            <person name="Andreote F.D."/>
        </authorList>
    </citation>
    <scope>NUCLEOTIDE SEQUENCE [LARGE SCALE GENOMIC DNA]</scope>
    <source>
        <strain evidence="4 5">Hex-1 MGV</strain>
    </source>
</reference>
<evidence type="ECO:0000256" key="1">
    <source>
        <dbReference type="ARBA" id="ARBA00022603"/>
    </source>
</evidence>
<dbReference type="AlphaFoldDB" id="A0A2S8G7X8"/>
<dbReference type="PANTHER" id="PTHR44942:SF4">
    <property type="entry name" value="METHYLTRANSFERASE TYPE 11 DOMAIN-CONTAINING PROTEIN"/>
    <property type="match status" value="1"/>
</dbReference>
<dbReference type="Proteomes" id="UP000238322">
    <property type="component" value="Unassembled WGS sequence"/>
</dbReference>